<dbReference type="OrthoDB" id="9764164at2"/>
<evidence type="ECO:0000313" key="2">
    <source>
        <dbReference type="EMBL" id="SHI69479.1"/>
    </source>
</evidence>
<proteinExistence type="predicted"/>
<dbReference type="InterPro" id="IPR036514">
    <property type="entry name" value="SGNH_hydro_sf"/>
</dbReference>
<keyword evidence="3" id="KW-1185">Reference proteome</keyword>
<dbReference type="Gene3D" id="3.40.50.1110">
    <property type="entry name" value="SGNH hydrolase"/>
    <property type="match status" value="1"/>
</dbReference>
<sequence length="540" mass="56283">MKNTRYILLAMASLGLLSCESDDTVMPVEPAVTLTAGDADFSTYVAVGGSFTAGFTDGALFVAGQTNSFPNLLSQQFSAVGGGSFTQPLMNDNIGGLVFGGNQMPDGSFGPRLIFDGKGPVPLPAVPTTEATNVMSGPYNNMGVAGIKSFHLGVQGYGALNPYFGRMAIAPLTSILGDALAQQPTFFTLSEIGGNDVLSYAVSGGVGVDRTGNPNAAVYGGNDITDPGLFDMTFRGVVNALTAGGAKGVVTNVPYITDLPHFTTVPHNPLDPLDPDNAEFVTQIPLLNSIFGALNQIYDALQQPNRKVVFSQTSASAVVIRDKTLVDISAQIEGALNASPTFPAFIAQFGLPAQAAPIVAKLLGSAYGQTRQATAEDLLVLPSSSIIGKVNTASVVALMGEGLSEELAGQFSVEGVTLPLVDKWVLLPSEQTNIKVATDAYNVTIKSVADEKQLAFVDFKKLLSDAASTGIRSGNFILNTQLVRGGLIGLDGLHLTARGYAVLTNKFLEAIDESYGSNFVEAGATLNSGNYPTNYPAMIP</sequence>
<dbReference type="SUPFAM" id="SSF52266">
    <property type="entry name" value="SGNH hydrolase"/>
    <property type="match status" value="2"/>
</dbReference>
<evidence type="ECO:0000313" key="3">
    <source>
        <dbReference type="Proteomes" id="UP000184231"/>
    </source>
</evidence>
<dbReference type="PROSITE" id="PS51257">
    <property type="entry name" value="PROKAR_LIPOPROTEIN"/>
    <property type="match status" value="1"/>
</dbReference>
<dbReference type="RefSeq" id="WP_072763417.1">
    <property type="nucleotide sequence ID" value="NZ_FQYX01000004.1"/>
</dbReference>
<dbReference type="EMBL" id="FQYX01000004">
    <property type="protein sequence ID" value="SHI69479.1"/>
    <property type="molecule type" value="Genomic_DNA"/>
</dbReference>
<protein>
    <recommendedName>
        <fullName evidence="4">GDSL-like Lipase/Acylhydrolase</fullName>
    </recommendedName>
</protein>
<dbReference type="GO" id="GO:0016788">
    <property type="term" value="F:hydrolase activity, acting on ester bonds"/>
    <property type="evidence" value="ECO:0007669"/>
    <property type="project" value="UniProtKB-ARBA"/>
</dbReference>
<accession>A0A1M6D8E7</accession>
<reference evidence="2 3" key="1">
    <citation type="submission" date="2016-11" db="EMBL/GenBank/DDBJ databases">
        <authorList>
            <person name="Jaros S."/>
            <person name="Januszkiewicz K."/>
            <person name="Wedrychowicz H."/>
        </authorList>
    </citation>
    <scope>NUCLEOTIDE SEQUENCE [LARGE SCALE GENOMIC DNA]</scope>
    <source>
        <strain evidence="2 3">CGMCC 1.8863</strain>
    </source>
</reference>
<feature type="chain" id="PRO_5012703062" description="GDSL-like Lipase/Acylhydrolase" evidence="1">
    <location>
        <begin position="22"/>
        <end position="540"/>
    </location>
</feature>
<gene>
    <name evidence="2" type="ORF">SAMN04487911_104196</name>
</gene>
<feature type="signal peptide" evidence="1">
    <location>
        <begin position="1"/>
        <end position="21"/>
    </location>
</feature>
<dbReference type="STRING" id="558155.SAMN04487911_104196"/>
<organism evidence="2 3">
    <name type="scientific">Arenibacter nanhaiticus</name>
    <dbReference type="NCBI Taxonomy" id="558155"/>
    <lineage>
        <taxon>Bacteria</taxon>
        <taxon>Pseudomonadati</taxon>
        <taxon>Bacteroidota</taxon>
        <taxon>Flavobacteriia</taxon>
        <taxon>Flavobacteriales</taxon>
        <taxon>Flavobacteriaceae</taxon>
        <taxon>Arenibacter</taxon>
    </lineage>
</organism>
<dbReference type="Proteomes" id="UP000184231">
    <property type="component" value="Unassembled WGS sequence"/>
</dbReference>
<keyword evidence="1" id="KW-0732">Signal</keyword>
<dbReference type="AlphaFoldDB" id="A0A1M6D8E7"/>
<name>A0A1M6D8E7_9FLAO</name>
<evidence type="ECO:0008006" key="4">
    <source>
        <dbReference type="Google" id="ProtNLM"/>
    </source>
</evidence>
<evidence type="ECO:0000256" key="1">
    <source>
        <dbReference type="SAM" id="SignalP"/>
    </source>
</evidence>